<dbReference type="GO" id="GO:0000139">
    <property type="term" value="C:Golgi membrane"/>
    <property type="evidence" value="ECO:0007669"/>
    <property type="project" value="UniProtKB-SubCell"/>
</dbReference>
<feature type="compositionally biased region" description="Polar residues" evidence="10">
    <location>
        <begin position="40"/>
        <end position="66"/>
    </location>
</feature>
<proteinExistence type="inferred from homology"/>
<dbReference type="AlphaFoldDB" id="A0AAD5RZX6"/>
<dbReference type="Pfam" id="PF09335">
    <property type="entry name" value="VTT_dom"/>
    <property type="match status" value="1"/>
</dbReference>
<protein>
    <recommendedName>
        <fullName evidence="4">Golgi apparatus membrane protein TVP38</fullName>
    </recommendedName>
    <alternativeName>
        <fullName evidence="5">Golgi apparatus membrane protein tvp38</fullName>
    </alternativeName>
</protein>
<comment type="similarity">
    <text evidence="3">Belongs to the TVP38/TMEM64 family.</text>
</comment>
<comment type="caution">
    <text evidence="13">The sequence shown here is derived from an EMBL/GenBank/DDBJ whole genome shotgun (WGS) entry which is preliminary data.</text>
</comment>
<evidence type="ECO:0000259" key="12">
    <source>
        <dbReference type="Pfam" id="PF09335"/>
    </source>
</evidence>
<gene>
    <name evidence="13" type="ORF">MKZ38_009804</name>
</gene>
<dbReference type="PANTHER" id="PTHR47549">
    <property type="entry name" value="GOLGI APPARATUS MEMBRANE PROTEIN TVP38-RELATED"/>
    <property type="match status" value="1"/>
</dbReference>
<feature type="transmembrane region" description="Helical" evidence="11">
    <location>
        <begin position="266"/>
        <end position="291"/>
    </location>
</feature>
<dbReference type="Proteomes" id="UP001201980">
    <property type="component" value="Unassembled WGS sequence"/>
</dbReference>
<evidence type="ECO:0000256" key="7">
    <source>
        <dbReference type="ARBA" id="ARBA00022989"/>
    </source>
</evidence>
<evidence type="ECO:0000256" key="2">
    <source>
        <dbReference type="ARBA" id="ARBA00004653"/>
    </source>
</evidence>
<feature type="transmembrane region" description="Helical" evidence="11">
    <location>
        <begin position="303"/>
        <end position="322"/>
    </location>
</feature>
<feature type="domain" description="VTT" evidence="12">
    <location>
        <begin position="174"/>
        <end position="288"/>
    </location>
</feature>
<keyword evidence="14" id="KW-1185">Reference proteome</keyword>
<comment type="function">
    <text evidence="1">Golgi membrane protein involved in vesicular trafficking and spindle migration.</text>
</comment>
<keyword evidence="6 11" id="KW-0812">Transmembrane</keyword>
<comment type="subcellular location">
    <subcellularLocation>
        <location evidence="2">Golgi apparatus membrane</location>
        <topology evidence="2">Multi-pass membrane protein</topology>
    </subcellularLocation>
</comment>
<evidence type="ECO:0000313" key="13">
    <source>
        <dbReference type="EMBL" id="KAJ2906941.1"/>
    </source>
</evidence>
<reference evidence="13" key="1">
    <citation type="submission" date="2022-07" db="EMBL/GenBank/DDBJ databases">
        <title>Draft genome sequence of Zalerion maritima ATCC 34329, a (micro)plastics degrading marine fungus.</title>
        <authorList>
            <person name="Paco A."/>
            <person name="Goncalves M.F.M."/>
            <person name="Rocha-Santos T.A.P."/>
            <person name="Alves A."/>
        </authorList>
    </citation>
    <scope>NUCLEOTIDE SEQUENCE</scope>
    <source>
        <strain evidence="13">ATCC 34329</strain>
    </source>
</reference>
<evidence type="ECO:0000256" key="3">
    <source>
        <dbReference type="ARBA" id="ARBA00008640"/>
    </source>
</evidence>
<evidence type="ECO:0000313" key="14">
    <source>
        <dbReference type="Proteomes" id="UP001201980"/>
    </source>
</evidence>
<keyword evidence="7 11" id="KW-1133">Transmembrane helix</keyword>
<name>A0AAD5RZX6_9PEZI</name>
<evidence type="ECO:0000256" key="5">
    <source>
        <dbReference type="ARBA" id="ARBA00020673"/>
    </source>
</evidence>
<evidence type="ECO:0000256" key="11">
    <source>
        <dbReference type="SAM" id="Phobius"/>
    </source>
</evidence>
<dbReference type="InterPro" id="IPR051076">
    <property type="entry name" value="Golgi_membrane_TVP38/TMEM64"/>
</dbReference>
<evidence type="ECO:0000256" key="8">
    <source>
        <dbReference type="ARBA" id="ARBA00023034"/>
    </source>
</evidence>
<dbReference type="InterPro" id="IPR032816">
    <property type="entry name" value="VTT_dom"/>
</dbReference>
<evidence type="ECO:0000256" key="9">
    <source>
        <dbReference type="ARBA" id="ARBA00023136"/>
    </source>
</evidence>
<evidence type="ECO:0000256" key="10">
    <source>
        <dbReference type="SAM" id="MobiDB-lite"/>
    </source>
</evidence>
<feature type="region of interest" description="Disordered" evidence="10">
    <location>
        <begin position="1"/>
        <end position="69"/>
    </location>
</feature>
<dbReference type="EMBL" id="JAKWBI020000007">
    <property type="protein sequence ID" value="KAJ2906941.1"/>
    <property type="molecule type" value="Genomic_DNA"/>
</dbReference>
<dbReference type="PANTHER" id="PTHR47549:SF2">
    <property type="entry name" value="GOLGI APPARATUS MEMBRANE PROTEIN TVP38"/>
    <property type="match status" value="1"/>
</dbReference>
<accession>A0AAD5RZX6</accession>
<evidence type="ECO:0000256" key="4">
    <source>
        <dbReference type="ARBA" id="ARBA00013533"/>
    </source>
</evidence>
<feature type="transmembrane region" description="Helical" evidence="11">
    <location>
        <begin position="156"/>
        <end position="185"/>
    </location>
</feature>
<sequence>MEHPSASFIRGGGGSSRHTIRDDPSTTYTYPGENPPPAYYTTSTGSTSQNPSFYSNQARDSTSTLIPPTGAATEAGRLRAGSGASDLEGQQKEEEIYTEYKSINWKKLLFTKKYIPWHLLAIAILVATVLVTVYHDDIVDVLTPFSEKVRDIPAGWLIPIIILIIISFPPLFGHEIIAVLVGVVYGLWEGFGIVAAGTFIGEIATWFAFKYLLKKRAMKMERTNLNYGALARLTRDGGFLVVLVIRLSIVPSHFSTAVFSCCNVKFWHFAVATFLSLPKQLILVYVGVLLTSEGEDDGSMEQNIVFAVAFAVTIVLGIWIWWKMRAVKKVLLEEQEQRKMRKGYEMQAGLKREEEEQREWVVAREVEMERERERQRQMGFGENMI</sequence>
<evidence type="ECO:0000256" key="6">
    <source>
        <dbReference type="ARBA" id="ARBA00022692"/>
    </source>
</evidence>
<keyword evidence="8" id="KW-0333">Golgi apparatus</keyword>
<feature type="transmembrane region" description="Helical" evidence="11">
    <location>
        <begin position="191"/>
        <end position="213"/>
    </location>
</feature>
<evidence type="ECO:0000256" key="1">
    <source>
        <dbReference type="ARBA" id="ARBA00002978"/>
    </source>
</evidence>
<feature type="transmembrane region" description="Helical" evidence="11">
    <location>
        <begin position="114"/>
        <end position="135"/>
    </location>
</feature>
<organism evidence="13 14">
    <name type="scientific">Zalerion maritima</name>
    <dbReference type="NCBI Taxonomy" id="339359"/>
    <lineage>
        <taxon>Eukaryota</taxon>
        <taxon>Fungi</taxon>
        <taxon>Dikarya</taxon>
        <taxon>Ascomycota</taxon>
        <taxon>Pezizomycotina</taxon>
        <taxon>Sordariomycetes</taxon>
        <taxon>Lulworthiomycetidae</taxon>
        <taxon>Lulworthiales</taxon>
        <taxon>Lulworthiaceae</taxon>
        <taxon>Zalerion</taxon>
    </lineage>
</organism>
<keyword evidence="9 11" id="KW-0472">Membrane</keyword>